<dbReference type="PANTHER" id="PTHR48081:SF30">
    <property type="entry name" value="ACETYL-HYDROLASE LIPR-RELATED"/>
    <property type="match status" value="1"/>
</dbReference>
<dbReference type="GO" id="GO:0016787">
    <property type="term" value="F:hydrolase activity"/>
    <property type="evidence" value="ECO:0007669"/>
    <property type="project" value="UniProtKB-KW"/>
</dbReference>
<organism evidence="4 5">
    <name type="scientific">Nocardia acididurans</name>
    <dbReference type="NCBI Taxonomy" id="2802282"/>
    <lineage>
        <taxon>Bacteria</taxon>
        <taxon>Bacillati</taxon>
        <taxon>Actinomycetota</taxon>
        <taxon>Actinomycetes</taxon>
        <taxon>Mycobacteriales</taxon>
        <taxon>Nocardiaceae</taxon>
        <taxon>Nocardia</taxon>
    </lineage>
</organism>
<evidence type="ECO:0000313" key="4">
    <source>
        <dbReference type="EMBL" id="MBL1077256.1"/>
    </source>
</evidence>
<dbReference type="InterPro" id="IPR013094">
    <property type="entry name" value="AB_hydrolase_3"/>
</dbReference>
<sequence>MSNPPTSGNSTLTIELGGSSALTRILYAVLRPTVAPVIGALATAALRLPYRSRNVFAVSSFTDAPAAILLPPRGTRRKLVKFKDFRAEWVWPRTVPSPLDRPDAAIIYFHGGVYAAGGLNSHRRLVAKIARASGIPVFNVHYRMMPAPLTDTIEDALTAYRHLLDSGIPADRIIVSGDSAGGGLSFLLALRVRDLGLPVPGGISVIAPWSNMDNTAKEKHPNAALDQALPGHLWRAFVEWGIAVDGMVDPAWSAVNHDFAGLPPVLIQVGSTESLRPDSEELAQRCADAGIPCRLQLWDRALHVFQAGSDLLPDARVAIHDMGAFNRSVLESAARP</sequence>
<evidence type="ECO:0000313" key="5">
    <source>
        <dbReference type="Proteomes" id="UP000602198"/>
    </source>
</evidence>
<proteinExistence type="inferred from homology"/>
<keyword evidence="2 4" id="KW-0378">Hydrolase</keyword>
<dbReference type="InterPro" id="IPR029058">
    <property type="entry name" value="AB_hydrolase_fold"/>
</dbReference>
<evidence type="ECO:0000256" key="1">
    <source>
        <dbReference type="ARBA" id="ARBA00010515"/>
    </source>
</evidence>
<comment type="similarity">
    <text evidence="1">Belongs to the 'GDXG' lipolytic enzyme family.</text>
</comment>
<dbReference type="RefSeq" id="WP_201950074.1">
    <property type="nucleotide sequence ID" value="NZ_JAERRJ010000008.1"/>
</dbReference>
<reference evidence="4 5" key="1">
    <citation type="submission" date="2021-01" db="EMBL/GenBank/DDBJ databases">
        <title>WGS of actinomycetes isolated from Thailand.</title>
        <authorList>
            <person name="Thawai C."/>
        </authorList>
    </citation>
    <scope>NUCLEOTIDE SEQUENCE [LARGE SCALE GENOMIC DNA]</scope>
    <source>
        <strain evidence="4 5">LPG 2</strain>
    </source>
</reference>
<name>A0ABS1MAD6_9NOCA</name>
<evidence type="ECO:0000256" key="2">
    <source>
        <dbReference type="ARBA" id="ARBA00022801"/>
    </source>
</evidence>
<dbReference type="Pfam" id="PF07859">
    <property type="entry name" value="Abhydrolase_3"/>
    <property type="match status" value="1"/>
</dbReference>
<evidence type="ECO:0000259" key="3">
    <source>
        <dbReference type="Pfam" id="PF07859"/>
    </source>
</evidence>
<gene>
    <name evidence="4" type="ORF">JK358_22915</name>
</gene>
<accession>A0ABS1MAD6</accession>
<protein>
    <submittedName>
        <fullName evidence="4">Alpha/beta hydrolase</fullName>
    </submittedName>
</protein>
<keyword evidence="5" id="KW-1185">Reference proteome</keyword>
<dbReference type="EMBL" id="JAERRJ010000008">
    <property type="protein sequence ID" value="MBL1077256.1"/>
    <property type="molecule type" value="Genomic_DNA"/>
</dbReference>
<dbReference type="Proteomes" id="UP000602198">
    <property type="component" value="Unassembled WGS sequence"/>
</dbReference>
<dbReference type="Gene3D" id="3.40.50.1820">
    <property type="entry name" value="alpha/beta hydrolase"/>
    <property type="match status" value="1"/>
</dbReference>
<dbReference type="PANTHER" id="PTHR48081">
    <property type="entry name" value="AB HYDROLASE SUPERFAMILY PROTEIN C4A8.06C"/>
    <property type="match status" value="1"/>
</dbReference>
<comment type="caution">
    <text evidence="4">The sequence shown here is derived from an EMBL/GenBank/DDBJ whole genome shotgun (WGS) entry which is preliminary data.</text>
</comment>
<feature type="domain" description="Alpha/beta hydrolase fold-3" evidence="3">
    <location>
        <begin position="106"/>
        <end position="306"/>
    </location>
</feature>
<dbReference type="SUPFAM" id="SSF53474">
    <property type="entry name" value="alpha/beta-Hydrolases"/>
    <property type="match status" value="1"/>
</dbReference>
<dbReference type="InterPro" id="IPR050300">
    <property type="entry name" value="GDXG_lipolytic_enzyme"/>
</dbReference>